<protein>
    <submittedName>
        <fullName evidence="2">Uncharacterized protein</fullName>
    </submittedName>
</protein>
<feature type="transmembrane region" description="Helical" evidence="1">
    <location>
        <begin position="52"/>
        <end position="74"/>
    </location>
</feature>
<dbReference type="GO" id="GO:0009640">
    <property type="term" value="P:photomorphogenesis"/>
    <property type="evidence" value="ECO:0007669"/>
    <property type="project" value="InterPro"/>
</dbReference>
<reference evidence="2" key="2">
    <citation type="submission" date="2021-12" db="EMBL/GenBank/DDBJ databases">
        <title>Resequencing data analysis of finger millet.</title>
        <authorList>
            <person name="Hatakeyama M."/>
            <person name="Aluri S."/>
            <person name="Balachadran M.T."/>
            <person name="Sivarajan S.R."/>
            <person name="Poveda L."/>
            <person name="Shimizu-Inatsugi R."/>
            <person name="Schlapbach R."/>
            <person name="Sreeman S.M."/>
            <person name="Shimizu K.K."/>
        </authorList>
    </citation>
    <scope>NUCLEOTIDE SEQUENCE</scope>
</reference>
<evidence type="ECO:0000256" key="1">
    <source>
        <dbReference type="SAM" id="Phobius"/>
    </source>
</evidence>
<dbReference type="Proteomes" id="UP001054889">
    <property type="component" value="Unassembled WGS sequence"/>
</dbReference>
<organism evidence="2 3">
    <name type="scientific">Eleusine coracana subsp. coracana</name>
    <dbReference type="NCBI Taxonomy" id="191504"/>
    <lineage>
        <taxon>Eukaryota</taxon>
        <taxon>Viridiplantae</taxon>
        <taxon>Streptophyta</taxon>
        <taxon>Embryophyta</taxon>
        <taxon>Tracheophyta</taxon>
        <taxon>Spermatophyta</taxon>
        <taxon>Magnoliopsida</taxon>
        <taxon>Liliopsida</taxon>
        <taxon>Poales</taxon>
        <taxon>Poaceae</taxon>
        <taxon>PACMAD clade</taxon>
        <taxon>Chloridoideae</taxon>
        <taxon>Cynodonteae</taxon>
        <taxon>Eleusininae</taxon>
        <taxon>Eleusine</taxon>
    </lineage>
</organism>
<gene>
    <name evidence="2" type="primary">gb23881</name>
    <name evidence="2" type="ORF">PR202_gb23881</name>
</gene>
<keyword evidence="1" id="KW-1133">Transmembrane helix</keyword>
<evidence type="ECO:0000313" key="3">
    <source>
        <dbReference type="Proteomes" id="UP001054889"/>
    </source>
</evidence>
<proteinExistence type="predicted"/>
<dbReference type="AlphaFoldDB" id="A0AAV5FK33"/>
<comment type="caution">
    <text evidence="2">The sequence shown here is derived from an EMBL/GenBank/DDBJ whole genome shotgun (WGS) entry which is preliminary data.</text>
</comment>
<keyword evidence="3" id="KW-1185">Reference proteome</keyword>
<keyword evidence="1" id="KW-0812">Transmembrane</keyword>
<reference evidence="2" key="1">
    <citation type="journal article" date="2018" name="DNA Res.">
        <title>Multiple hybrid de novo genome assembly of finger millet, an orphan allotetraploid crop.</title>
        <authorList>
            <person name="Hatakeyama M."/>
            <person name="Aluri S."/>
            <person name="Balachadran M.T."/>
            <person name="Sivarajan S.R."/>
            <person name="Patrignani A."/>
            <person name="Gruter S."/>
            <person name="Poveda L."/>
            <person name="Shimizu-Inatsugi R."/>
            <person name="Baeten J."/>
            <person name="Francoijs K.J."/>
            <person name="Nataraja K.N."/>
            <person name="Reddy Y.A.N."/>
            <person name="Phadnis S."/>
            <person name="Ravikumar R.L."/>
            <person name="Schlapbach R."/>
            <person name="Sreeman S.M."/>
            <person name="Shimizu K.K."/>
        </authorList>
    </citation>
    <scope>NUCLEOTIDE SEQUENCE</scope>
</reference>
<sequence>MEEKMRAMANLGHRVLPPQLLLKWPKEASFCQLLMHPVLETRPKMRNGARKLLGILIAIGEAVAYVLSGMYGMAM</sequence>
<name>A0AAV5FK33_ELECO</name>
<dbReference type="PANTHER" id="PTHR44218:SF1">
    <property type="entry name" value="PROTEIN SPA1-RELATED 3"/>
    <property type="match status" value="1"/>
</dbReference>
<keyword evidence="1" id="KW-0472">Membrane</keyword>
<dbReference type="EMBL" id="BQKI01000087">
    <property type="protein sequence ID" value="GJN35137.1"/>
    <property type="molecule type" value="Genomic_DNA"/>
</dbReference>
<accession>A0AAV5FK33</accession>
<dbReference type="InterPro" id="IPR044630">
    <property type="entry name" value="SPA1/2/3/4"/>
</dbReference>
<evidence type="ECO:0000313" key="2">
    <source>
        <dbReference type="EMBL" id="GJN35137.1"/>
    </source>
</evidence>
<dbReference type="PANTHER" id="PTHR44218">
    <property type="entry name" value="PROTEIN SPA1-RELATED 2"/>
    <property type="match status" value="1"/>
</dbReference>